<dbReference type="AlphaFoldDB" id="A0AAD7UW64"/>
<feature type="transmembrane region" description="Helical" evidence="5">
    <location>
        <begin position="103"/>
        <end position="122"/>
    </location>
</feature>
<evidence type="ECO:0000313" key="7">
    <source>
        <dbReference type="Proteomes" id="UP001234581"/>
    </source>
</evidence>
<dbReference type="Pfam" id="PF03619">
    <property type="entry name" value="Solute_trans_a"/>
    <property type="match status" value="1"/>
</dbReference>
<accession>A0AAD7UW64</accession>
<evidence type="ECO:0000256" key="4">
    <source>
        <dbReference type="ARBA" id="ARBA00023136"/>
    </source>
</evidence>
<feature type="transmembrane region" description="Helical" evidence="5">
    <location>
        <begin position="291"/>
        <end position="312"/>
    </location>
</feature>
<evidence type="ECO:0000256" key="2">
    <source>
        <dbReference type="ARBA" id="ARBA00022692"/>
    </source>
</evidence>
<dbReference type="InterPro" id="IPR005178">
    <property type="entry name" value="Ostalpha/TMEM184C"/>
</dbReference>
<dbReference type="GO" id="GO:0016020">
    <property type="term" value="C:membrane"/>
    <property type="evidence" value="ECO:0007669"/>
    <property type="project" value="UniProtKB-SubCell"/>
</dbReference>
<dbReference type="PANTHER" id="PTHR23423">
    <property type="entry name" value="ORGANIC SOLUTE TRANSPORTER-RELATED"/>
    <property type="match status" value="1"/>
</dbReference>
<feature type="transmembrane region" description="Helical" evidence="5">
    <location>
        <begin position="39"/>
        <end position="58"/>
    </location>
</feature>
<evidence type="ECO:0000256" key="1">
    <source>
        <dbReference type="ARBA" id="ARBA00004141"/>
    </source>
</evidence>
<dbReference type="RefSeq" id="XP_058338145.1">
    <property type="nucleotide sequence ID" value="XM_058491050.1"/>
</dbReference>
<dbReference type="SMART" id="SM01417">
    <property type="entry name" value="Solute_trans_a"/>
    <property type="match status" value="1"/>
</dbReference>
<proteinExistence type="predicted"/>
<organism evidence="6 7">
    <name type="scientific">Lichtheimia ornata</name>
    <dbReference type="NCBI Taxonomy" id="688661"/>
    <lineage>
        <taxon>Eukaryota</taxon>
        <taxon>Fungi</taxon>
        <taxon>Fungi incertae sedis</taxon>
        <taxon>Mucoromycota</taxon>
        <taxon>Mucoromycotina</taxon>
        <taxon>Mucoromycetes</taxon>
        <taxon>Mucorales</taxon>
        <taxon>Lichtheimiaceae</taxon>
        <taxon>Lichtheimia</taxon>
    </lineage>
</organism>
<evidence type="ECO:0000256" key="3">
    <source>
        <dbReference type="ARBA" id="ARBA00022989"/>
    </source>
</evidence>
<name>A0AAD7UW64_9FUNG</name>
<keyword evidence="3 5" id="KW-1133">Transmembrane helix</keyword>
<evidence type="ECO:0000313" key="6">
    <source>
        <dbReference type="EMBL" id="KAJ8653231.1"/>
    </source>
</evidence>
<sequence>MDSEENSCPTTGGLREDSGFNPGFHFHDLIVHPSQNWHIWGWMLCLLLLVITWIAVLVNIGRHLRNYYDPEIQRHKLRVLLYPPVYATLAWFSYLRYDYSTTIMFFATLFESFAVYNLYTCLQAYLAPYREEVGSAKIPITTKVFGMFTVKLKSKFGMHYRIITDILVLQYPVWAIIDALVSIITEVKGYYCGESYSFRGAYVYLTIINFTSLSIILSALFVYLAVFHDQWQQGGIRAHGMFWCVKGPIMFIFYVGEILLTILETVGVIKGTDGTNSSDGLAWPSAAVKNGLYVIIICAVMCVASFLMLRFFGPQDALVKHEEEDAPRMSGWTALVDGYLSYLPEFFHNVLLCGVDSYRLARKRAELRSRRKQKDMYSAVDNGSQHALSSVMHENKDVFNETTTPYPPSSNAYSHHV</sequence>
<dbReference type="Proteomes" id="UP001234581">
    <property type="component" value="Unassembled WGS sequence"/>
</dbReference>
<dbReference type="EMBL" id="JARTCD010000082">
    <property type="protein sequence ID" value="KAJ8653231.1"/>
    <property type="molecule type" value="Genomic_DNA"/>
</dbReference>
<feature type="transmembrane region" description="Helical" evidence="5">
    <location>
        <begin position="204"/>
        <end position="227"/>
    </location>
</feature>
<feature type="transmembrane region" description="Helical" evidence="5">
    <location>
        <begin position="248"/>
        <end position="271"/>
    </location>
</feature>
<dbReference type="GeneID" id="83218481"/>
<feature type="transmembrane region" description="Helical" evidence="5">
    <location>
        <begin position="162"/>
        <end position="184"/>
    </location>
</feature>
<evidence type="ECO:0000256" key="5">
    <source>
        <dbReference type="SAM" id="Phobius"/>
    </source>
</evidence>
<keyword evidence="7" id="KW-1185">Reference proteome</keyword>
<comment type="subcellular location">
    <subcellularLocation>
        <location evidence="1">Membrane</location>
        <topology evidence="1">Multi-pass membrane protein</topology>
    </subcellularLocation>
</comment>
<keyword evidence="2 5" id="KW-0812">Transmembrane</keyword>
<gene>
    <name evidence="6" type="ORF">O0I10_011079</name>
</gene>
<reference evidence="6 7" key="1">
    <citation type="submission" date="2023-03" db="EMBL/GenBank/DDBJ databases">
        <title>Genome sequence of Lichtheimia ornata CBS 291.66.</title>
        <authorList>
            <person name="Mohabir J.T."/>
            <person name="Shea T.P."/>
            <person name="Kurbessoian T."/>
            <person name="Berby B."/>
            <person name="Fontaine J."/>
            <person name="Livny J."/>
            <person name="Gnirke A."/>
            <person name="Stajich J.E."/>
            <person name="Cuomo C.A."/>
        </authorList>
    </citation>
    <scope>NUCLEOTIDE SEQUENCE [LARGE SCALE GENOMIC DNA]</scope>
    <source>
        <strain evidence="6">CBS 291.66</strain>
    </source>
</reference>
<keyword evidence="4 5" id="KW-0472">Membrane</keyword>
<protein>
    <submittedName>
        <fullName evidence="6">Uncharacterized protein</fullName>
    </submittedName>
</protein>
<comment type="caution">
    <text evidence="6">The sequence shown here is derived from an EMBL/GenBank/DDBJ whole genome shotgun (WGS) entry which is preliminary data.</text>
</comment>